<comment type="caution">
    <text evidence="1">The sequence shown here is derived from an EMBL/GenBank/DDBJ whole genome shotgun (WGS) entry which is preliminary data.</text>
</comment>
<protein>
    <submittedName>
        <fullName evidence="1">Uncharacterized protein</fullName>
    </submittedName>
</protein>
<dbReference type="Proteomes" id="UP000709295">
    <property type="component" value="Unassembled WGS sequence"/>
</dbReference>
<gene>
    <name evidence="1" type="ORF">JG688_00016240</name>
</gene>
<dbReference type="EMBL" id="JAENGY010001961">
    <property type="protein sequence ID" value="KAG6946049.1"/>
    <property type="molecule type" value="Genomic_DNA"/>
</dbReference>
<accession>A0A8J5LZ31</accession>
<name>A0A8J5LZ31_9STRA</name>
<dbReference type="AlphaFoldDB" id="A0A8J5LZ31"/>
<proteinExistence type="predicted"/>
<evidence type="ECO:0000313" key="2">
    <source>
        <dbReference type="Proteomes" id="UP000709295"/>
    </source>
</evidence>
<organism evidence="1 2">
    <name type="scientific">Phytophthora aleatoria</name>
    <dbReference type="NCBI Taxonomy" id="2496075"/>
    <lineage>
        <taxon>Eukaryota</taxon>
        <taxon>Sar</taxon>
        <taxon>Stramenopiles</taxon>
        <taxon>Oomycota</taxon>
        <taxon>Peronosporomycetes</taxon>
        <taxon>Peronosporales</taxon>
        <taxon>Peronosporaceae</taxon>
        <taxon>Phytophthora</taxon>
    </lineage>
</organism>
<evidence type="ECO:0000313" key="1">
    <source>
        <dbReference type="EMBL" id="KAG6946049.1"/>
    </source>
</evidence>
<keyword evidence="2" id="KW-1185">Reference proteome</keyword>
<sequence length="150" mass="16602">MLKMLGSETGRPAVTIRRDKDPVTEWDRNGELIGGALPCLFMRGGKELPNDKLGPLANSVGFRSILQKAKQEPGSPQAKRANGYLLWVIPLIGGCAPFSPFERATTRPKLSAMRARYGVPQHWSTVAEHHSLKLHHIALLRRSGGWNQTQ</sequence>
<reference evidence="1" key="1">
    <citation type="submission" date="2021-01" db="EMBL/GenBank/DDBJ databases">
        <title>Phytophthora aleatoria, a newly-described species from Pinus radiata is distinct from Phytophthora cactorum isolates based on comparative genomics.</title>
        <authorList>
            <person name="Mcdougal R."/>
            <person name="Panda P."/>
            <person name="Williams N."/>
            <person name="Studholme D.J."/>
        </authorList>
    </citation>
    <scope>NUCLEOTIDE SEQUENCE</scope>
    <source>
        <strain evidence="1">NZFS 4037</strain>
    </source>
</reference>